<keyword evidence="7 8" id="KW-0998">Cell outer membrane</keyword>
<dbReference type="Gene3D" id="2.40.170.20">
    <property type="entry name" value="TonB-dependent receptor, beta-barrel domain"/>
    <property type="match status" value="1"/>
</dbReference>
<evidence type="ECO:0000256" key="3">
    <source>
        <dbReference type="ARBA" id="ARBA00022452"/>
    </source>
</evidence>
<keyword evidence="15" id="KW-1185">Reference proteome</keyword>
<dbReference type="Proteomes" id="UP000199306">
    <property type="component" value="Unassembled WGS sequence"/>
</dbReference>
<dbReference type="SUPFAM" id="SSF49464">
    <property type="entry name" value="Carboxypeptidase regulatory domain-like"/>
    <property type="match status" value="1"/>
</dbReference>
<keyword evidence="11" id="KW-0732">Signal</keyword>
<dbReference type="FunFam" id="2.170.130.10:FF:000003">
    <property type="entry name" value="SusC/RagA family TonB-linked outer membrane protein"/>
    <property type="match status" value="1"/>
</dbReference>
<dbReference type="NCBIfam" id="TIGR04057">
    <property type="entry name" value="SusC_RagA_signa"/>
    <property type="match status" value="1"/>
</dbReference>
<dbReference type="Gene3D" id="2.170.130.10">
    <property type="entry name" value="TonB-dependent receptor, plug domain"/>
    <property type="match status" value="1"/>
</dbReference>
<feature type="compositionally biased region" description="Polar residues" evidence="10">
    <location>
        <begin position="409"/>
        <end position="424"/>
    </location>
</feature>
<dbReference type="PROSITE" id="PS52016">
    <property type="entry name" value="TONB_DEPENDENT_REC_3"/>
    <property type="match status" value="1"/>
</dbReference>
<evidence type="ECO:0000256" key="1">
    <source>
        <dbReference type="ARBA" id="ARBA00004571"/>
    </source>
</evidence>
<dbReference type="Pfam" id="PF13715">
    <property type="entry name" value="CarbopepD_reg_2"/>
    <property type="match status" value="1"/>
</dbReference>
<keyword evidence="2 8" id="KW-0813">Transport</keyword>
<feature type="domain" description="TonB-dependent receptor-like beta-barrel" evidence="12">
    <location>
        <begin position="413"/>
        <end position="974"/>
    </location>
</feature>
<evidence type="ECO:0000259" key="12">
    <source>
        <dbReference type="Pfam" id="PF00593"/>
    </source>
</evidence>
<dbReference type="InterPro" id="IPR037066">
    <property type="entry name" value="Plug_dom_sf"/>
</dbReference>
<evidence type="ECO:0000256" key="5">
    <source>
        <dbReference type="ARBA" id="ARBA00023077"/>
    </source>
</evidence>
<comment type="similarity">
    <text evidence="8 9">Belongs to the TonB-dependent receptor family.</text>
</comment>
<evidence type="ECO:0000256" key="2">
    <source>
        <dbReference type="ARBA" id="ARBA00022448"/>
    </source>
</evidence>
<dbReference type="InterPro" id="IPR008969">
    <property type="entry name" value="CarboxyPept-like_regulatory"/>
</dbReference>
<dbReference type="InterPro" id="IPR012910">
    <property type="entry name" value="Plug_dom"/>
</dbReference>
<name>A0A1I5VFF5_9BACT</name>
<evidence type="ECO:0000259" key="13">
    <source>
        <dbReference type="Pfam" id="PF07715"/>
    </source>
</evidence>
<feature type="region of interest" description="Disordered" evidence="10">
    <location>
        <begin position="405"/>
        <end position="424"/>
    </location>
</feature>
<dbReference type="GO" id="GO:0009279">
    <property type="term" value="C:cell outer membrane"/>
    <property type="evidence" value="ECO:0007669"/>
    <property type="project" value="UniProtKB-SubCell"/>
</dbReference>
<keyword evidence="4 8" id="KW-0812">Transmembrane</keyword>
<sequence>MKKTVLTMFLMVFWVSSMAQNIKVSGHVSDQENNDAVIGANIVIKGSNKGTITDASGNFSLSVTDGATLVISSVGYNTTEVIAHASILTIKLSSTNNSLNEVVVVGYGSQKKANLTGSVSQFKADDLIKRQVGTTSNLLQGIAPGVSVWQGSGKPGADAPTINIRGTGSIFSGTGPLILIDGVVSSMDNVDANAIESVTILKDAASTAIYGSRAANGVVLVKTKRGGKDGIKVSYNAFVTQQVATNIPEKVSAVEHMELSNVAQRNQTGNPNAYVFPQALIDKYKNSKPDNLEIFDNDWVKLLLTNSGIMQNHNLTIDAGSEKASLFTSVSYLNQQGLIPNNSFNRFDLRLNPDIKINDKLRITSNLFFNQTTRIEPAGSSPEFIIRQAIGLPATGPAKFGDGMYGDAGQSNRRNPLGQAESSGTYRVSTPTFLGKATLIFNPVKNLDIEASYAREQWFPNGKRFQKNYDVYSPNIANKTYDFIAKYPGTNSLSETYSTNVRSTILAQATYSYKRGDHEAKILGGFQTEELTASSIGASRTDFVNENLPYISLGGANRDNSGSASEVALAGFYGRLNYVYKDKYLLEVNGRYDGSSRFSQALNQQWGFFPSASAGWVFTNESFFANAVPVIKFGKIRASYGVLGNQAVNDNYPFASTYTSGTDYYFNNTINQGFALTDAANAGTTWEKSTQMDIGLDLVLAKRLSITADYYSRQISDILLKKPIPSYVGLGPALVNLGKMENRGWEFSATYRNKIGKLKYDVTAVLADVKNQVLELPGVPYLDEGLLRSAVGNPLRSYFGYKAIGFYQSKEDITSSPPTFFTPNPGDIKYADINGDGKVNADDRTFIGNSFPRYEYSININLAYGIFDLNIFGQGVGSKENYISGTGAYPFYAADFIPSLLAIHKDYWTPENPNASFPRLMPTIGINSTNSSFWVKNSAYFRLKNVNLGAKLPEKLAKKLGMNSARVYVSGQNLFTITQFWKGFDPEINNNSAEFYPLMTTYTVGLNLKF</sequence>
<dbReference type="InterPro" id="IPR039426">
    <property type="entry name" value="TonB-dep_rcpt-like"/>
</dbReference>
<feature type="chain" id="PRO_5011791149" evidence="11">
    <location>
        <begin position="20"/>
        <end position="1010"/>
    </location>
</feature>
<dbReference type="STRING" id="1079859.SAMN04515674_10981"/>
<evidence type="ECO:0000256" key="9">
    <source>
        <dbReference type="RuleBase" id="RU003357"/>
    </source>
</evidence>
<gene>
    <name evidence="14" type="ORF">SAMN04515674_10981</name>
</gene>
<keyword evidence="5 9" id="KW-0798">TonB box</keyword>
<protein>
    <submittedName>
        <fullName evidence="14">TonB-linked outer membrane protein, SusC/RagA family</fullName>
    </submittedName>
</protein>
<dbReference type="InterPro" id="IPR023997">
    <property type="entry name" value="TonB-dep_OMP_SusC/RagA_CS"/>
</dbReference>
<dbReference type="RefSeq" id="WP_092018110.1">
    <property type="nucleotide sequence ID" value="NZ_FOXH01000009.1"/>
</dbReference>
<accession>A0A1I5VFF5</accession>
<dbReference type="Pfam" id="PF07715">
    <property type="entry name" value="Plug"/>
    <property type="match status" value="1"/>
</dbReference>
<organism evidence="14 15">
    <name type="scientific">Pseudarcicella hirudinis</name>
    <dbReference type="NCBI Taxonomy" id="1079859"/>
    <lineage>
        <taxon>Bacteria</taxon>
        <taxon>Pseudomonadati</taxon>
        <taxon>Bacteroidota</taxon>
        <taxon>Cytophagia</taxon>
        <taxon>Cytophagales</taxon>
        <taxon>Flectobacillaceae</taxon>
        <taxon>Pseudarcicella</taxon>
    </lineage>
</organism>
<keyword evidence="6 8" id="KW-0472">Membrane</keyword>
<evidence type="ECO:0000313" key="14">
    <source>
        <dbReference type="EMBL" id="SFQ06112.1"/>
    </source>
</evidence>
<feature type="domain" description="TonB-dependent receptor plug" evidence="13">
    <location>
        <begin position="112"/>
        <end position="218"/>
    </location>
</feature>
<dbReference type="NCBIfam" id="TIGR04056">
    <property type="entry name" value="OMP_RagA_SusC"/>
    <property type="match status" value="1"/>
</dbReference>
<evidence type="ECO:0000256" key="4">
    <source>
        <dbReference type="ARBA" id="ARBA00022692"/>
    </source>
</evidence>
<comment type="subcellular location">
    <subcellularLocation>
        <location evidence="1 8">Cell outer membrane</location>
        <topology evidence="1 8">Multi-pass membrane protein</topology>
    </subcellularLocation>
</comment>
<evidence type="ECO:0000256" key="10">
    <source>
        <dbReference type="SAM" id="MobiDB-lite"/>
    </source>
</evidence>
<keyword evidence="3 8" id="KW-1134">Transmembrane beta strand</keyword>
<dbReference type="InterPro" id="IPR000531">
    <property type="entry name" value="Beta-barrel_TonB"/>
</dbReference>
<evidence type="ECO:0000313" key="15">
    <source>
        <dbReference type="Proteomes" id="UP000199306"/>
    </source>
</evidence>
<dbReference type="InterPro" id="IPR036942">
    <property type="entry name" value="Beta-barrel_TonB_sf"/>
</dbReference>
<dbReference type="Gene3D" id="2.60.40.1120">
    <property type="entry name" value="Carboxypeptidase-like, regulatory domain"/>
    <property type="match status" value="1"/>
</dbReference>
<evidence type="ECO:0000256" key="6">
    <source>
        <dbReference type="ARBA" id="ARBA00023136"/>
    </source>
</evidence>
<reference evidence="14 15" key="1">
    <citation type="submission" date="2016-10" db="EMBL/GenBank/DDBJ databases">
        <authorList>
            <person name="de Groot N.N."/>
        </authorList>
    </citation>
    <scope>NUCLEOTIDE SEQUENCE [LARGE SCALE GENOMIC DNA]</scope>
    <source>
        <strain evidence="15">E92,LMG 26720,CCM 7988</strain>
    </source>
</reference>
<dbReference type="EMBL" id="FOXH01000009">
    <property type="protein sequence ID" value="SFQ06112.1"/>
    <property type="molecule type" value="Genomic_DNA"/>
</dbReference>
<evidence type="ECO:0000256" key="8">
    <source>
        <dbReference type="PROSITE-ProRule" id="PRU01360"/>
    </source>
</evidence>
<evidence type="ECO:0000256" key="7">
    <source>
        <dbReference type="ARBA" id="ARBA00023237"/>
    </source>
</evidence>
<feature type="signal peptide" evidence="11">
    <location>
        <begin position="1"/>
        <end position="19"/>
    </location>
</feature>
<dbReference type="InterPro" id="IPR023996">
    <property type="entry name" value="TonB-dep_OMP_SusC/RagA"/>
</dbReference>
<dbReference type="OrthoDB" id="9768177at2"/>
<dbReference type="SUPFAM" id="SSF56935">
    <property type="entry name" value="Porins"/>
    <property type="match status" value="1"/>
</dbReference>
<proteinExistence type="inferred from homology"/>
<evidence type="ECO:0000256" key="11">
    <source>
        <dbReference type="SAM" id="SignalP"/>
    </source>
</evidence>
<dbReference type="AlphaFoldDB" id="A0A1I5VFF5"/>
<dbReference type="Pfam" id="PF00593">
    <property type="entry name" value="TonB_dep_Rec_b-barrel"/>
    <property type="match status" value="1"/>
</dbReference>